<evidence type="ECO:0000313" key="3">
    <source>
        <dbReference type="Proteomes" id="UP000435304"/>
    </source>
</evidence>
<dbReference type="RefSeq" id="WP_156609446.1">
    <property type="nucleotide sequence ID" value="NZ_WPCU01000005.1"/>
</dbReference>
<evidence type="ECO:0000256" key="1">
    <source>
        <dbReference type="SAM" id="MobiDB-lite"/>
    </source>
</evidence>
<dbReference type="AlphaFoldDB" id="A0A6A9UTF6"/>
<dbReference type="SUPFAM" id="SSF69593">
    <property type="entry name" value="Glycerol-3-phosphate (1)-acyltransferase"/>
    <property type="match status" value="1"/>
</dbReference>
<feature type="compositionally biased region" description="Low complexity" evidence="1">
    <location>
        <begin position="14"/>
        <end position="23"/>
    </location>
</feature>
<accession>A0A6A9UTF6</accession>
<name>A0A6A9UTF6_9ACTN</name>
<reference evidence="2 3" key="1">
    <citation type="submission" date="2019-12" db="EMBL/GenBank/DDBJ databases">
        <title>Auraticoccus cholistani sp. nov., an actinomycete isolated from soil of Cholistan desert.</title>
        <authorList>
            <person name="Cheema M.T."/>
        </authorList>
    </citation>
    <scope>NUCLEOTIDE SEQUENCE [LARGE SCALE GENOMIC DNA]</scope>
    <source>
        <strain evidence="2 3">F435</strain>
    </source>
</reference>
<protein>
    <recommendedName>
        <fullName evidence="4">1-acyl-sn-glycerol-3-phosphate acyltransferase</fullName>
    </recommendedName>
</protein>
<sequence length="285" mass="30585">MAEQQRTPAAWATSPSRPSLARRLSGAGSDLALVRRARWSRDPEGRRVLTRPRRGPSVLREWRHTHLTRPLMAVGTDLHVVGAGHLDPERALVLVANHQHLRDADLVRAALPEPLARATLVLGPRALHAAARMPRLPAAVTVGSRVLLVFGDGAPSLDGTVGPFDPAVVQLARRRRADLVPVAVRGTFALPSPRRTVGGALEGTPPRVSVRFAAPVAATGGTDAELAERLRQAVVDLLDEDARTWWEGLVGAPPQPAPAATWRRIWAATAPAAAGGRGGERRIWR</sequence>
<evidence type="ECO:0000313" key="2">
    <source>
        <dbReference type="EMBL" id="MVA75961.1"/>
    </source>
</evidence>
<comment type="caution">
    <text evidence="2">The sequence shown here is derived from an EMBL/GenBank/DDBJ whole genome shotgun (WGS) entry which is preliminary data.</text>
</comment>
<dbReference type="EMBL" id="WPCU01000005">
    <property type="protein sequence ID" value="MVA75961.1"/>
    <property type="molecule type" value="Genomic_DNA"/>
</dbReference>
<feature type="region of interest" description="Disordered" evidence="1">
    <location>
        <begin position="1"/>
        <end position="23"/>
    </location>
</feature>
<gene>
    <name evidence="2" type="ORF">GC722_07985</name>
</gene>
<organism evidence="2 3">
    <name type="scientific">Auraticoccus cholistanensis</name>
    <dbReference type="NCBI Taxonomy" id="2656650"/>
    <lineage>
        <taxon>Bacteria</taxon>
        <taxon>Bacillati</taxon>
        <taxon>Actinomycetota</taxon>
        <taxon>Actinomycetes</taxon>
        <taxon>Propionibacteriales</taxon>
        <taxon>Propionibacteriaceae</taxon>
        <taxon>Auraticoccus</taxon>
    </lineage>
</organism>
<keyword evidence="3" id="KW-1185">Reference proteome</keyword>
<proteinExistence type="predicted"/>
<dbReference type="Proteomes" id="UP000435304">
    <property type="component" value="Unassembled WGS sequence"/>
</dbReference>
<evidence type="ECO:0008006" key="4">
    <source>
        <dbReference type="Google" id="ProtNLM"/>
    </source>
</evidence>